<gene>
    <name evidence="2" type="ORF">F7Q99_13500</name>
</gene>
<dbReference type="Gene3D" id="1.10.10.10">
    <property type="entry name" value="Winged helix-like DNA-binding domain superfamily/Winged helix DNA-binding domain"/>
    <property type="match status" value="1"/>
</dbReference>
<keyword evidence="3" id="KW-1185">Reference proteome</keyword>
<dbReference type="AlphaFoldDB" id="A0A6N7KP08"/>
<sequence>MTDEPTAAERALYLAAIRRGGHLRPEDLAPADRPTLAVLVARGLLAPTATGYTAVNPRSVGDGVGTELRTRATRLLVHAERIPTTLAPLSHAYDAVPRPTSPTGDAIHIDGTADIRQRIAELMSDCREEFLAAQPGLRPLEGLRMALPQDLALLDRGCAMRIVYQPVAVSDREVLRQILLRTGRGAQVKVLAEAYQRVLIFDRSVAVIPASDDVTRAAVLTDPAVVAFLVAHFERDWARATPTDHHVNSPHPTTTRIGRLLARGLTQRAVATRLGLSERTVAAHISRLRDRHGAQTLFHLGWQMRGEDDA</sequence>
<dbReference type="SUPFAM" id="SSF46894">
    <property type="entry name" value="C-terminal effector domain of the bipartite response regulators"/>
    <property type="match status" value="1"/>
</dbReference>
<dbReference type="SMART" id="SM00421">
    <property type="entry name" value="HTH_LUXR"/>
    <property type="match status" value="1"/>
</dbReference>
<name>A0A6N7KP08_9ACTN</name>
<evidence type="ECO:0000259" key="1">
    <source>
        <dbReference type="SMART" id="SM00421"/>
    </source>
</evidence>
<dbReference type="GO" id="GO:0006355">
    <property type="term" value="P:regulation of DNA-templated transcription"/>
    <property type="evidence" value="ECO:0007669"/>
    <property type="project" value="InterPro"/>
</dbReference>
<organism evidence="2 3">
    <name type="scientific">Streptomyces kaniharaensis</name>
    <dbReference type="NCBI Taxonomy" id="212423"/>
    <lineage>
        <taxon>Bacteria</taxon>
        <taxon>Bacillati</taxon>
        <taxon>Actinomycetota</taxon>
        <taxon>Actinomycetes</taxon>
        <taxon>Kitasatosporales</taxon>
        <taxon>Streptomycetaceae</taxon>
        <taxon>Streptomyces</taxon>
    </lineage>
</organism>
<comment type="caution">
    <text evidence="2">The sequence shown here is derived from an EMBL/GenBank/DDBJ whole genome shotgun (WGS) entry which is preliminary data.</text>
</comment>
<dbReference type="Pfam" id="PF00196">
    <property type="entry name" value="GerE"/>
    <property type="match status" value="1"/>
</dbReference>
<proteinExistence type="predicted"/>
<evidence type="ECO:0000313" key="2">
    <source>
        <dbReference type="EMBL" id="MQS13270.1"/>
    </source>
</evidence>
<dbReference type="GO" id="GO:0003677">
    <property type="term" value="F:DNA binding"/>
    <property type="evidence" value="ECO:0007669"/>
    <property type="project" value="InterPro"/>
</dbReference>
<dbReference type="InterPro" id="IPR000792">
    <property type="entry name" value="Tscrpt_reg_LuxR_C"/>
</dbReference>
<dbReference type="InterPro" id="IPR051797">
    <property type="entry name" value="TrmB-like"/>
</dbReference>
<protein>
    <submittedName>
        <fullName evidence="2">Winged helix-turn-helix transcriptional regulator</fullName>
    </submittedName>
</protein>
<dbReference type="PANTHER" id="PTHR34293">
    <property type="entry name" value="HTH-TYPE TRANSCRIPTIONAL REGULATOR TRMBL2"/>
    <property type="match status" value="1"/>
</dbReference>
<dbReference type="EMBL" id="WBOF01000001">
    <property type="protein sequence ID" value="MQS13270.1"/>
    <property type="molecule type" value="Genomic_DNA"/>
</dbReference>
<dbReference type="Proteomes" id="UP000450000">
    <property type="component" value="Unassembled WGS sequence"/>
</dbReference>
<dbReference type="InterPro" id="IPR016032">
    <property type="entry name" value="Sig_transdc_resp-reg_C-effctor"/>
</dbReference>
<feature type="domain" description="HTH luxR-type" evidence="1">
    <location>
        <begin position="247"/>
        <end position="304"/>
    </location>
</feature>
<dbReference type="OrthoDB" id="4035590at2"/>
<evidence type="ECO:0000313" key="3">
    <source>
        <dbReference type="Proteomes" id="UP000450000"/>
    </source>
</evidence>
<reference evidence="2 3" key="1">
    <citation type="submission" date="2019-09" db="EMBL/GenBank/DDBJ databases">
        <title>Genome Sequences of Streptomyces kaniharaensis ATCC 21070.</title>
        <authorList>
            <person name="Zhu W."/>
            <person name="De Crecy-Lagard V."/>
            <person name="Richards N.G."/>
        </authorList>
    </citation>
    <scope>NUCLEOTIDE SEQUENCE [LARGE SCALE GENOMIC DNA]</scope>
    <source>
        <strain evidence="2 3">SF-557</strain>
    </source>
</reference>
<accession>A0A6N7KP08</accession>
<dbReference type="PANTHER" id="PTHR34293:SF1">
    <property type="entry name" value="HTH-TYPE TRANSCRIPTIONAL REGULATOR TRMBL2"/>
    <property type="match status" value="1"/>
</dbReference>
<dbReference type="RefSeq" id="WP_153461472.1">
    <property type="nucleotide sequence ID" value="NZ_WBOF01000001.1"/>
</dbReference>
<dbReference type="InterPro" id="IPR036388">
    <property type="entry name" value="WH-like_DNA-bd_sf"/>
</dbReference>